<evidence type="ECO:0000259" key="1">
    <source>
        <dbReference type="Pfam" id="PF01738"/>
    </source>
</evidence>
<dbReference type="InterPro" id="IPR002925">
    <property type="entry name" value="Dienelactn_hydro"/>
</dbReference>
<dbReference type="Pfam" id="PF01738">
    <property type="entry name" value="DLH"/>
    <property type="match status" value="1"/>
</dbReference>
<name>K3WJT4_GLOUD</name>
<evidence type="ECO:0000313" key="3">
    <source>
        <dbReference type="Proteomes" id="UP000019132"/>
    </source>
</evidence>
<protein>
    <recommendedName>
        <fullName evidence="1">Dienelactone hydrolase domain-containing protein</fullName>
    </recommendedName>
</protein>
<dbReference type="AlphaFoldDB" id="K3WJT4"/>
<reference evidence="3" key="1">
    <citation type="journal article" date="2010" name="Genome Biol.">
        <title>Genome sequence of the necrotrophic plant pathogen Pythium ultimum reveals original pathogenicity mechanisms and effector repertoire.</title>
        <authorList>
            <person name="Levesque C.A."/>
            <person name="Brouwer H."/>
            <person name="Cano L."/>
            <person name="Hamilton J.P."/>
            <person name="Holt C."/>
            <person name="Huitema E."/>
            <person name="Raffaele S."/>
            <person name="Robideau G.P."/>
            <person name="Thines M."/>
            <person name="Win J."/>
            <person name="Zerillo M.M."/>
            <person name="Beakes G.W."/>
            <person name="Boore J.L."/>
            <person name="Busam D."/>
            <person name="Dumas B."/>
            <person name="Ferriera S."/>
            <person name="Fuerstenberg S.I."/>
            <person name="Gachon C.M."/>
            <person name="Gaulin E."/>
            <person name="Govers F."/>
            <person name="Grenville-Briggs L."/>
            <person name="Horner N."/>
            <person name="Hostetler J."/>
            <person name="Jiang R.H."/>
            <person name="Johnson J."/>
            <person name="Krajaejun T."/>
            <person name="Lin H."/>
            <person name="Meijer H.J."/>
            <person name="Moore B."/>
            <person name="Morris P."/>
            <person name="Phuntmart V."/>
            <person name="Puiu D."/>
            <person name="Shetty J."/>
            <person name="Stajich J.E."/>
            <person name="Tripathy S."/>
            <person name="Wawra S."/>
            <person name="van West P."/>
            <person name="Whitty B.R."/>
            <person name="Coutinho P.M."/>
            <person name="Henrissat B."/>
            <person name="Martin F."/>
            <person name="Thomas P.D."/>
            <person name="Tyler B.M."/>
            <person name="De Vries R.P."/>
            <person name="Kamoun S."/>
            <person name="Yandell M."/>
            <person name="Tisserat N."/>
            <person name="Buell C.R."/>
        </authorList>
    </citation>
    <scope>NUCLEOTIDE SEQUENCE</scope>
    <source>
        <strain evidence="3">DAOM:BR144</strain>
    </source>
</reference>
<proteinExistence type="predicted"/>
<reference evidence="3" key="2">
    <citation type="submission" date="2010-04" db="EMBL/GenBank/DDBJ databases">
        <authorList>
            <person name="Buell R."/>
            <person name="Hamilton J."/>
            <person name="Hostetler J."/>
        </authorList>
    </citation>
    <scope>NUCLEOTIDE SEQUENCE [LARGE SCALE GENOMIC DNA]</scope>
    <source>
        <strain evidence="3">DAOM:BR144</strain>
    </source>
</reference>
<organism evidence="2 3">
    <name type="scientific">Globisporangium ultimum (strain ATCC 200006 / CBS 805.95 / DAOM BR144)</name>
    <name type="common">Pythium ultimum</name>
    <dbReference type="NCBI Taxonomy" id="431595"/>
    <lineage>
        <taxon>Eukaryota</taxon>
        <taxon>Sar</taxon>
        <taxon>Stramenopiles</taxon>
        <taxon>Oomycota</taxon>
        <taxon>Peronosporomycetes</taxon>
        <taxon>Pythiales</taxon>
        <taxon>Pythiaceae</taxon>
        <taxon>Globisporangium</taxon>
    </lineage>
</organism>
<sequence length="360" mass="39045">MLFAGAGAAVQFPLNHTPQTHAGAAAAALAAEAQPNSAAPPLQNAYLVIPAAHIGRVVTGVVFMADQTRLLSREFAQHVAPQTGSVLDQFGLASISFADKLAEQGYKVLVLNVFNSGASDSSDPAQQMGIVEQAVLYLKQRQDIQRVALCGVGAGADLAIKMSVEKPSFLDCSIMMCPNGNLAWAKSEDAPASPPMLLLVGGKNPFATSEAYQKLLDAFPAKENEESPQLRTRVFANQGKGFAFSYITDEDAATQAIAEILDWLVIHLHRFRIAAGTSDGDPWWPQGRNGPFFNIGLKTWQDTRTKWITPTQARPPVPLPVPSHLLFDGLSSVRRTFDLPQRMRLADVIELFVEIWDVQQ</sequence>
<keyword evidence="3" id="KW-1185">Reference proteome</keyword>
<evidence type="ECO:0000313" key="2">
    <source>
        <dbReference type="EnsemblProtists" id="PYU1_T005226"/>
    </source>
</evidence>
<reference evidence="2" key="3">
    <citation type="submission" date="2015-02" db="UniProtKB">
        <authorList>
            <consortium name="EnsemblProtists"/>
        </authorList>
    </citation>
    <scope>IDENTIFICATION</scope>
    <source>
        <strain evidence="2">DAOM BR144</strain>
    </source>
</reference>
<dbReference type="InterPro" id="IPR029058">
    <property type="entry name" value="AB_hydrolase_fold"/>
</dbReference>
<dbReference type="Gene3D" id="3.40.50.1820">
    <property type="entry name" value="alpha/beta hydrolase"/>
    <property type="match status" value="1"/>
</dbReference>
<accession>K3WJT4</accession>
<dbReference type="GO" id="GO:0016787">
    <property type="term" value="F:hydrolase activity"/>
    <property type="evidence" value="ECO:0007669"/>
    <property type="project" value="InterPro"/>
</dbReference>
<dbReference type="EnsemblProtists" id="PYU1_T005226">
    <property type="protein sequence ID" value="PYU1_T005226"/>
    <property type="gene ID" value="PYU1_G005215"/>
</dbReference>
<feature type="domain" description="Dienelactone hydrolase" evidence="1">
    <location>
        <begin position="90"/>
        <end position="264"/>
    </location>
</feature>
<dbReference type="VEuPathDB" id="FungiDB:PYU1_G005215"/>
<dbReference type="eggNOG" id="ENOG502RYFX">
    <property type="taxonomic scope" value="Eukaryota"/>
</dbReference>
<dbReference type="OMA" id="TSDGDPW"/>
<dbReference type="InParanoid" id="K3WJT4"/>
<dbReference type="EMBL" id="GL376633">
    <property type="status" value="NOT_ANNOTATED_CDS"/>
    <property type="molecule type" value="Genomic_DNA"/>
</dbReference>
<dbReference type="HOGENOM" id="CLU_770479_0_0_1"/>
<dbReference type="Proteomes" id="UP000019132">
    <property type="component" value="Unassembled WGS sequence"/>
</dbReference>
<dbReference type="SUPFAM" id="SSF53474">
    <property type="entry name" value="alpha/beta-Hydrolases"/>
    <property type="match status" value="1"/>
</dbReference>